<feature type="transmembrane region" description="Helical" evidence="8">
    <location>
        <begin position="134"/>
        <end position="162"/>
    </location>
</feature>
<accession>A0A853G4A8</accession>
<dbReference type="Pfam" id="PF01925">
    <property type="entry name" value="TauE"/>
    <property type="match status" value="1"/>
</dbReference>
<evidence type="ECO:0000313" key="9">
    <source>
        <dbReference type="EMBL" id="NYT50662.1"/>
    </source>
</evidence>
<evidence type="ECO:0000256" key="6">
    <source>
        <dbReference type="ARBA" id="ARBA00022989"/>
    </source>
</evidence>
<evidence type="ECO:0000256" key="1">
    <source>
        <dbReference type="ARBA" id="ARBA00004651"/>
    </source>
</evidence>
<name>A0A853G4A8_9BURK</name>
<dbReference type="AlphaFoldDB" id="A0A853G4A8"/>
<sequence>MLPDGFLLASFVAIVLVAVYFHTVTGFGLAMIIMGLAGGMGVASVAALASVISLMTLVNSALALRGHLHHIDWRIAAAMIAGIVPASVLGVLALDYLSSTAADAVQILLGLVIVYGGVSFALRPRVLERVSGLAGFAAYGFFGGFIGGMFGIPGPPLIFQFYRQPMELVRIRSFLILVNAVVAGARTLFVGAQGQLDADIWALSAVCLPVAAAATWAGRRYPPPFTAAVMRRIAFAVLFLMGMGLILPVVPAYL</sequence>
<feature type="transmembrane region" description="Helical" evidence="8">
    <location>
        <begin position="174"/>
        <end position="194"/>
    </location>
</feature>
<organism evidence="9 10">
    <name type="scientific">Parapusillimonas granuli</name>
    <dbReference type="NCBI Taxonomy" id="380911"/>
    <lineage>
        <taxon>Bacteria</taxon>
        <taxon>Pseudomonadati</taxon>
        <taxon>Pseudomonadota</taxon>
        <taxon>Betaproteobacteria</taxon>
        <taxon>Burkholderiales</taxon>
        <taxon>Alcaligenaceae</taxon>
        <taxon>Parapusillimonas</taxon>
    </lineage>
</organism>
<dbReference type="PANTHER" id="PTHR30269">
    <property type="entry name" value="TRANSMEMBRANE PROTEIN YFCA"/>
    <property type="match status" value="1"/>
</dbReference>
<dbReference type="RefSeq" id="WP_180156835.1">
    <property type="nucleotide sequence ID" value="NZ_JACCEM010000008.1"/>
</dbReference>
<evidence type="ECO:0000256" key="7">
    <source>
        <dbReference type="ARBA" id="ARBA00023136"/>
    </source>
</evidence>
<dbReference type="GO" id="GO:0005886">
    <property type="term" value="C:plasma membrane"/>
    <property type="evidence" value="ECO:0007669"/>
    <property type="project" value="UniProtKB-SubCell"/>
</dbReference>
<keyword evidence="7 8" id="KW-0472">Membrane</keyword>
<feature type="transmembrane region" description="Helical" evidence="8">
    <location>
        <begin position="75"/>
        <end position="97"/>
    </location>
</feature>
<keyword evidence="6 8" id="KW-1133">Transmembrane helix</keyword>
<keyword evidence="10" id="KW-1185">Reference proteome</keyword>
<proteinExistence type="inferred from homology"/>
<dbReference type="EMBL" id="JACCEM010000008">
    <property type="protein sequence ID" value="NYT50662.1"/>
    <property type="molecule type" value="Genomic_DNA"/>
</dbReference>
<protein>
    <recommendedName>
        <fullName evidence="8">Probable membrane transporter protein</fullName>
    </recommendedName>
</protein>
<evidence type="ECO:0000256" key="4">
    <source>
        <dbReference type="ARBA" id="ARBA00022475"/>
    </source>
</evidence>
<evidence type="ECO:0000256" key="8">
    <source>
        <dbReference type="RuleBase" id="RU363041"/>
    </source>
</evidence>
<dbReference type="PANTHER" id="PTHR30269:SF37">
    <property type="entry name" value="MEMBRANE TRANSPORTER PROTEIN"/>
    <property type="match status" value="1"/>
</dbReference>
<evidence type="ECO:0000313" key="10">
    <source>
        <dbReference type="Proteomes" id="UP000559809"/>
    </source>
</evidence>
<comment type="subcellular location">
    <subcellularLocation>
        <location evidence="1 8">Cell membrane</location>
        <topology evidence="1 8">Multi-pass membrane protein</topology>
    </subcellularLocation>
</comment>
<dbReference type="InterPro" id="IPR002781">
    <property type="entry name" value="TM_pro_TauE-like"/>
</dbReference>
<feature type="transmembrane region" description="Helical" evidence="8">
    <location>
        <begin position="104"/>
        <end position="122"/>
    </location>
</feature>
<feature type="transmembrane region" description="Helical" evidence="8">
    <location>
        <begin position="233"/>
        <end position="253"/>
    </location>
</feature>
<reference evidence="9 10" key="1">
    <citation type="submission" date="2020-07" db="EMBL/GenBank/DDBJ databases">
        <title>Taxonomic revisions and descriptions of new bacterial species based on genomic comparisons in the high-G+C-content subgroup of the family Alcaligenaceae.</title>
        <authorList>
            <person name="Szabo A."/>
            <person name="Felfoldi T."/>
        </authorList>
    </citation>
    <scope>NUCLEOTIDE SEQUENCE [LARGE SCALE GENOMIC DNA]</scope>
    <source>
        <strain evidence="9 10">LMG 24012</strain>
    </source>
</reference>
<evidence type="ECO:0000256" key="2">
    <source>
        <dbReference type="ARBA" id="ARBA00009142"/>
    </source>
</evidence>
<keyword evidence="5 8" id="KW-0812">Transmembrane</keyword>
<feature type="transmembrane region" description="Helical" evidence="8">
    <location>
        <begin position="200"/>
        <end position="221"/>
    </location>
</feature>
<comment type="caution">
    <text evidence="9">The sequence shown here is derived from an EMBL/GenBank/DDBJ whole genome shotgun (WGS) entry which is preliminary data.</text>
</comment>
<evidence type="ECO:0000256" key="5">
    <source>
        <dbReference type="ARBA" id="ARBA00022692"/>
    </source>
</evidence>
<feature type="transmembrane region" description="Helical" evidence="8">
    <location>
        <begin position="6"/>
        <end position="30"/>
    </location>
</feature>
<dbReference type="InterPro" id="IPR052017">
    <property type="entry name" value="TSUP"/>
</dbReference>
<feature type="transmembrane region" description="Helical" evidence="8">
    <location>
        <begin position="42"/>
        <end position="63"/>
    </location>
</feature>
<keyword evidence="4 8" id="KW-1003">Cell membrane</keyword>
<comment type="similarity">
    <text evidence="2 8">Belongs to the 4-toluene sulfonate uptake permease (TSUP) (TC 2.A.102) family.</text>
</comment>
<evidence type="ECO:0000256" key="3">
    <source>
        <dbReference type="ARBA" id="ARBA00022448"/>
    </source>
</evidence>
<keyword evidence="3" id="KW-0813">Transport</keyword>
<gene>
    <name evidence="9" type="ORF">H0A72_15185</name>
</gene>
<dbReference type="Proteomes" id="UP000559809">
    <property type="component" value="Unassembled WGS sequence"/>
</dbReference>